<dbReference type="InterPro" id="IPR057764">
    <property type="entry name" value="Ubiquitin_PRKD1-3_N"/>
</dbReference>
<keyword evidence="6" id="KW-0479">Metal-binding</keyword>
<dbReference type="GO" id="GO:0035556">
    <property type="term" value="P:intracellular signal transduction"/>
    <property type="evidence" value="ECO:0007669"/>
    <property type="project" value="TreeGrafter"/>
</dbReference>
<keyword evidence="2" id="KW-0963">Cytoplasm</keyword>
<keyword evidence="3" id="KW-0723">Serine/threonine-protein kinase</keyword>
<evidence type="ECO:0000256" key="5">
    <source>
        <dbReference type="ARBA" id="ARBA00022737"/>
    </source>
</evidence>
<proteinExistence type="predicted"/>
<dbReference type="STRING" id="407821.A0A087V0L6"/>
<dbReference type="Proteomes" id="UP000054359">
    <property type="component" value="Unassembled WGS sequence"/>
</dbReference>
<dbReference type="GO" id="GO:0004674">
    <property type="term" value="F:protein serine/threonine kinase activity"/>
    <property type="evidence" value="ECO:0007669"/>
    <property type="project" value="UniProtKB-KW"/>
</dbReference>
<dbReference type="EMBL" id="KL812313">
    <property type="protein sequence ID" value="KFM83155.1"/>
    <property type="molecule type" value="Genomic_DNA"/>
</dbReference>
<keyword evidence="5" id="KW-0677">Repeat</keyword>
<organism evidence="9 10">
    <name type="scientific">Stegodyphus mimosarum</name>
    <name type="common">African social velvet spider</name>
    <dbReference type="NCBI Taxonomy" id="407821"/>
    <lineage>
        <taxon>Eukaryota</taxon>
        <taxon>Metazoa</taxon>
        <taxon>Ecdysozoa</taxon>
        <taxon>Arthropoda</taxon>
        <taxon>Chelicerata</taxon>
        <taxon>Arachnida</taxon>
        <taxon>Araneae</taxon>
        <taxon>Araneomorphae</taxon>
        <taxon>Entelegynae</taxon>
        <taxon>Eresoidea</taxon>
        <taxon>Eresidae</taxon>
        <taxon>Stegodyphus</taxon>
    </lineage>
</organism>
<dbReference type="GO" id="GO:0008270">
    <property type="term" value="F:zinc ion binding"/>
    <property type="evidence" value="ECO:0007669"/>
    <property type="project" value="UniProtKB-KW"/>
</dbReference>
<keyword evidence="10" id="KW-1185">Reference proteome</keyword>
<evidence type="ECO:0000256" key="4">
    <source>
        <dbReference type="ARBA" id="ARBA00022679"/>
    </source>
</evidence>
<keyword evidence="4" id="KW-0808">Transferase</keyword>
<keyword evidence="7 9" id="KW-0418">Kinase</keyword>
<dbReference type="PANTHER" id="PTHR22968">
    <property type="entry name" value="PROTEIN KINASE C, MU"/>
    <property type="match status" value="1"/>
</dbReference>
<dbReference type="AlphaFoldDB" id="A0A087V0L6"/>
<dbReference type="Pfam" id="PF25525">
    <property type="entry name" value="Ubiquitin_PRKD1_N"/>
    <property type="match status" value="1"/>
</dbReference>
<comment type="subcellular location">
    <subcellularLocation>
        <location evidence="1">Cytoplasm</location>
    </subcellularLocation>
</comment>
<evidence type="ECO:0000259" key="8">
    <source>
        <dbReference type="Pfam" id="PF25525"/>
    </source>
</evidence>
<dbReference type="GO" id="GO:0005829">
    <property type="term" value="C:cytosol"/>
    <property type="evidence" value="ECO:0007669"/>
    <property type="project" value="TreeGrafter"/>
</dbReference>
<evidence type="ECO:0000256" key="3">
    <source>
        <dbReference type="ARBA" id="ARBA00022527"/>
    </source>
</evidence>
<dbReference type="OrthoDB" id="10252171at2759"/>
<name>A0A087V0L6_STEMI</name>
<evidence type="ECO:0000313" key="9">
    <source>
        <dbReference type="EMBL" id="KFM83155.1"/>
    </source>
</evidence>
<accession>A0A087V0L6</accession>
<sequence>MEPPTLNLPDEVTFMMQAGLTRDSITVDVGDLNLKSLKDLACNFVDKKFPEHNLNRLSERLILFRHDYSSTNILH</sequence>
<keyword evidence="6" id="KW-0862">Zinc</keyword>
<evidence type="ECO:0000256" key="2">
    <source>
        <dbReference type="ARBA" id="ARBA00022490"/>
    </source>
</evidence>
<evidence type="ECO:0000256" key="7">
    <source>
        <dbReference type="ARBA" id="ARBA00022777"/>
    </source>
</evidence>
<keyword evidence="6" id="KW-0863">Zinc-finger</keyword>
<evidence type="ECO:0000313" key="10">
    <source>
        <dbReference type="Proteomes" id="UP000054359"/>
    </source>
</evidence>
<protein>
    <submittedName>
        <fullName evidence="9">Serine/threonine-protein kinase D3</fullName>
    </submittedName>
</protein>
<reference evidence="9 10" key="1">
    <citation type="submission" date="2013-11" db="EMBL/GenBank/DDBJ databases">
        <title>Genome sequencing of Stegodyphus mimosarum.</title>
        <authorList>
            <person name="Bechsgaard J."/>
        </authorList>
    </citation>
    <scope>NUCLEOTIDE SEQUENCE [LARGE SCALE GENOMIC DNA]</scope>
</reference>
<dbReference type="GO" id="GO:0007200">
    <property type="term" value="P:phospholipase C-activating G protein-coupled receptor signaling pathway"/>
    <property type="evidence" value="ECO:0007669"/>
    <property type="project" value="TreeGrafter"/>
</dbReference>
<evidence type="ECO:0000256" key="6">
    <source>
        <dbReference type="ARBA" id="ARBA00022771"/>
    </source>
</evidence>
<feature type="non-terminal residue" evidence="9">
    <location>
        <position position="75"/>
    </location>
</feature>
<dbReference type="PANTHER" id="PTHR22968:SF24">
    <property type="entry name" value="SERINE_THREONINE-PROTEIN KINASE"/>
    <property type="match status" value="1"/>
</dbReference>
<evidence type="ECO:0000256" key="1">
    <source>
        <dbReference type="ARBA" id="ARBA00004496"/>
    </source>
</evidence>
<feature type="domain" description="Serine/threonine-protein kinase D1-3-like ubiquitin-like" evidence="8">
    <location>
        <begin position="11"/>
        <end position="75"/>
    </location>
</feature>
<gene>
    <name evidence="9" type="ORF">X975_00944</name>
</gene>